<sequence length="64" mass="6689">MSFSGMLPLPLATVDLGPLGEQVIVAGGVIATVVAGIWAAWTRPSAQPVPVPVRSSSRRNPPRR</sequence>
<evidence type="ECO:0000256" key="1">
    <source>
        <dbReference type="SAM" id="MobiDB-lite"/>
    </source>
</evidence>
<evidence type="ECO:0000313" key="4">
    <source>
        <dbReference type="Proteomes" id="UP000662747"/>
    </source>
</evidence>
<feature type="compositionally biased region" description="Low complexity" evidence="1">
    <location>
        <begin position="45"/>
        <end position="55"/>
    </location>
</feature>
<keyword evidence="2" id="KW-0812">Transmembrane</keyword>
<accession>A0ABX7NVU2</accession>
<evidence type="ECO:0000256" key="2">
    <source>
        <dbReference type="SAM" id="Phobius"/>
    </source>
</evidence>
<name>A0ABX7NVU2_9BACT</name>
<feature type="transmembrane region" description="Helical" evidence="2">
    <location>
        <begin position="23"/>
        <end position="41"/>
    </location>
</feature>
<reference evidence="3 4" key="1">
    <citation type="submission" date="2021-02" db="EMBL/GenBank/DDBJ databases">
        <title>De Novo genome assembly of isolated myxobacteria.</title>
        <authorList>
            <person name="Stevens D.C."/>
        </authorList>
    </citation>
    <scope>NUCLEOTIDE SEQUENCE [LARGE SCALE GENOMIC DNA]</scope>
    <source>
        <strain evidence="4">SCPEA02</strain>
    </source>
</reference>
<proteinExistence type="predicted"/>
<keyword evidence="2" id="KW-0472">Membrane</keyword>
<gene>
    <name evidence="3" type="ORF">JY651_41060</name>
</gene>
<keyword evidence="4" id="KW-1185">Reference proteome</keyword>
<evidence type="ECO:0000313" key="3">
    <source>
        <dbReference type="EMBL" id="QSQ21511.1"/>
    </source>
</evidence>
<feature type="region of interest" description="Disordered" evidence="1">
    <location>
        <begin position="45"/>
        <end position="64"/>
    </location>
</feature>
<dbReference type="Proteomes" id="UP000662747">
    <property type="component" value="Chromosome"/>
</dbReference>
<dbReference type="RefSeq" id="WP_206723088.1">
    <property type="nucleotide sequence ID" value="NZ_CP071090.1"/>
</dbReference>
<organism evidence="3 4">
    <name type="scientific">Pyxidicoccus parkwayensis</name>
    <dbReference type="NCBI Taxonomy" id="2813578"/>
    <lineage>
        <taxon>Bacteria</taxon>
        <taxon>Pseudomonadati</taxon>
        <taxon>Myxococcota</taxon>
        <taxon>Myxococcia</taxon>
        <taxon>Myxococcales</taxon>
        <taxon>Cystobacterineae</taxon>
        <taxon>Myxococcaceae</taxon>
        <taxon>Pyxidicoccus</taxon>
    </lineage>
</organism>
<protein>
    <submittedName>
        <fullName evidence="3">Uncharacterized protein</fullName>
    </submittedName>
</protein>
<keyword evidence="2" id="KW-1133">Transmembrane helix</keyword>
<dbReference type="EMBL" id="CP071090">
    <property type="protein sequence ID" value="QSQ21511.1"/>
    <property type="molecule type" value="Genomic_DNA"/>
</dbReference>